<evidence type="ECO:0000256" key="5">
    <source>
        <dbReference type="ARBA" id="ARBA00022500"/>
    </source>
</evidence>
<dbReference type="GO" id="GO:0005886">
    <property type="term" value="C:plasma membrane"/>
    <property type="evidence" value="ECO:0007669"/>
    <property type="project" value="UniProtKB-SubCell"/>
</dbReference>
<dbReference type="AlphaFoldDB" id="A0A975WA17"/>
<keyword evidence="10" id="KW-0997">Cell inner membrane</keyword>
<dbReference type="GO" id="GO:0071973">
    <property type="term" value="P:bacterial-type flagellum-dependent cell motility"/>
    <property type="evidence" value="ECO:0007669"/>
    <property type="project" value="InterPro"/>
</dbReference>
<protein>
    <recommendedName>
        <fullName evidence="10">Flagellar protein FliL</fullName>
    </recommendedName>
</protein>
<sequence length="162" mass="17423">MGKILPVLLALIGIGAGVGAGVLLRPAPGLAELDNPCGEMAPAHDPAPDETTPTADVEYIKLNNQFIVPVVSEARVASMMVIALSVEVPEGRSEEVYSREPKLRDAFLQVFFDHANLGGFTGTFTSSRNLEVLRRALRETAQSHFGDLVQDVLITDIARQDV</sequence>
<evidence type="ECO:0000256" key="2">
    <source>
        <dbReference type="ARBA" id="ARBA00004162"/>
    </source>
</evidence>
<dbReference type="GO" id="GO:0006935">
    <property type="term" value="P:chemotaxis"/>
    <property type="evidence" value="ECO:0007669"/>
    <property type="project" value="UniProtKB-KW"/>
</dbReference>
<keyword evidence="6" id="KW-0812">Transmembrane</keyword>
<keyword evidence="7 10" id="KW-0283">Flagellar rotation</keyword>
<evidence type="ECO:0000256" key="6">
    <source>
        <dbReference type="ARBA" id="ARBA00022692"/>
    </source>
</evidence>
<comment type="subcellular location">
    <subcellularLocation>
        <location evidence="10">Cell inner membrane</location>
    </subcellularLocation>
    <subcellularLocation>
        <location evidence="2">Cell membrane</location>
        <topology evidence="2">Single-pass membrane protein</topology>
    </subcellularLocation>
</comment>
<reference evidence="11 12" key="1">
    <citation type="submission" date="2016-10" db="EMBL/GenBank/DDBJ databases">
        <authorList>
            <person name="Varghese N."/>
            <person name="Submissions S."/>
        </authorList>
    </citation>
    <scope>NUCLEOTIDE SEQUENCE [LARGE SCALE GENOMIC DNA]</scope>
    <source>
        <strain evidence="11 12">FF3</strain>
    </source>
</reference>
<comment type="caution">
    <text evidence="11">The sequence shown here is derived from an EMBL/GenBank/DDBJ whole genome shotgun (WGS) entry which is preliminary data.</text>
</comment>
<dbReference type="GeneID" id="80818378"/>
<keyword evidence="5 10" id="KW-0145">Chemotaxis</keyword>
<evidence type="ECO:0000256" key="9">
    <source>
        <dbReference type="ARBA" id="ARBA00023136"/>
    </source>
</evidence>
<dbReference type="InterPro" id="IPR005503">
    <property type="entry name" value="FliL"/>
</dbReference>
<gene>
    <name evidence="11" type="ORF">SAMN04487940_106121</name>
</gene>
<proteinExistence type="inferred from homology"/>
<evidence type="ECO:0000256" key="1">
    <source>
        <dbReference type="ARBA" id="ARBA00002254"/>
    </source>
</evidence>
<evidence type="ECO:0000256" key="8">
    <source>
        <dbReference type="ARBA" id="ARBA00022989"/>
    </source>
</evidence>
<evidence type="ECO:0000256" key="3">
    <source>
        <dbReference type="ARBA" id="ARBA00008281"/>
    </source>
</evidence>
<evidence type="ECO:0000256" key="10">
    <source>
        <dbReference type="RuleBase" id="RU364125"/>
    </source>
</evidence>
<keyword evidence="4" id="KW-1003">Cell membrane</keyword>
<comment type="function">
    <text evidence="1 10">Controls the rotational direction of flagella during chemotaxis.</text>
</comment>
<comment type="similarity">
    <text evidence="3 10">Belongs to the FliL family.</text>
</comment>
<dbReference type="Proteomes" id="UP000182932">
    <property type="component" value="Unassembled WGS sequence"/>
</dbReference>
<name>A0A975WA17_9RHOB</name>
<keyword evidence="11" id="KW-0969">Cilium</keyword>
<dbReference type="RefSeq" id="WP_074836532.1">
    <property type="nucleotide sequence ID" value="NZ_CATLQZ010000002.1"/>
</dbReference>
<keyword evidence="11" id="KW-0966">Cell projection</keyword>
<evidence type="ECO:0000313" key="11">
    <source>
        <dbReference type="EMBL" id="SEJ47902.1"/>
    </source>
</evidence>
<dbReference type="GO" id="GO:0009425">
    <property type="term" value="C:bacterial-type flagellum basal body"/>
    <property type="evidence" value="ECO:0007669"/>
    <property type="project" value="InterPro"/>
</dbReference>
<accession>A0A975WA17</accession>
<evidence type="ECO:0000256" key="4">
    <source>
        <dbReference type="ARBA" id="ARBA00022475"/>
    </source>
</evidence>
<keyword evidence="9 10" id="KW-0472">Membrane</keyword>
<evidence type="ECO:0000313" key="12">
    <source>
        <dbReference type="Proteomes" id="UP000182932"/>
    </source>
</evidence>
<keyword evidence="12" id="KW-1185">Reference proteome</keyword>
<dbReference type="EMBL" id="FNYY01000006">
    <property type="protein sequence ID" value="SEJ47902.1"/>
    <property type="molecule type" value="Genomic_DNA"/>
</dbReference>
<dbReference type="Pfam" id="PF03748">
    <property type="entry name" value="FliL"/>
    <property type="match status" value="1"/>
</dbReference>
<organism evidence="11 12">
    <name type="scientific">Marinovum algicola</name>
    <dbReference type="NCBI Taxonomy" id="42444"/>
    <lineage>
        <taxon>Bacteria</taxon>
        <taxon>Pseudomonadati</taxon>
        <taxon>Pseudomonadota</taxon>
        <taxon>Alphaproteobacteria</taxon>
        <taxon>Rhodobacterales</taxon>
        <taxon>Roseobacteraceae</taxon>
        <taxon>Marinovum</taxon>
    </lineage>
</organism>
<keyword evidence="8" id="KW-1133">Transmembrane helix</keyword>
<evidence type="ECO:0000256" key="7">
    <source>
        <dbReference type="ARBA" id="ARBA00022779"/>
    </source>
</evidence>
<keyword evidence="11" id="KW-0282">Flagellum</keyword>